<dbReference type="Gene3D" id="2.60.260.20">
    <property type="entry name" value="Urease metallochaperone UreE, N-terminal domain"/>
    <property type="match status" value="2"/>
</dbReference>
<dbReference type="Pfam" id="PF00226">
    <property type="entry name" value="DnaJ"/>
    <property type="match status" value="1"/>
</dbReference>
<dbReference type="InterPro" id="IPR002939">
    <property type="entry name" value="DnaJ_C"/>
</dbReference>
<evidence type="ECO:0000256" key="1">
    <source>
        <dbReference type="ARBA" id="ARBA00023186"/>
    </source>
</evidence>
<evidence type="ECO:0000259" key="2">
    <source>
        <dbReference type="PROSITE" id="PS50076"/>
    </source>
</evidence>
<dbReference type="InterPro" id="IPR051339">
    <property type="entry name" value="DnaJ_subfamily_B"/>
</dbReference>
<dbReference type="InterPro" id="IPR001623">
    <property type="entry name" value="DnaJ_domain"/>
</dbReference>
<dbReference type="CDD" id="cd06257">
    <property type="entry name" value="DnaJ"/>
    <property type="match status" value="1"/>
</dbReference>
<dbReference type="GO" id="GO:0006457">
    <property type="term" value="P:protein folding"/>
    <property type="evidence" value="ECO:0007669"/>
    <property type="project" value="InterPro"/>
</dbReference>
<dbReference type="AlphaFoldDB" id="A0A378PBB8"/>
<dbReference type="GO" id="GO:0005829">
    <property type="term" value="C:cytosol"/>
    <property type="evidence" value="ECO:0007669"/>
    <property type="project" value="TreeGrafter"/>
</dbReference>
<dbReference type="GO" id="GO:0051082">
    <property type="term" value="F:unfolded protein binding"/>
    <property type="evidence" value="ECO:0007669"/>
    <property type="project" value="InterPro"/>
</dbReference>
<evidence type="ECO:0000313" key="4">
    <source>
        <dbReference type="Proteomes" id="UP000575397"/>
    </source>
</evidence>
<protein>
    <submittedName>
        <fullName evidence="3">J domain-containing protein</fullName>
    </submittedName>
</protein>
<dbReference type="InterPro" id="IPR018253">
    <property type="entry name" value="DnaJ_domain_CS"/>
</dbReference>
<feature type="domain" description="J" evidence="2">
    <location>
        <begin position="10"/>
        <end position="75"/>
    </location>
</feature>
<dbReference type="RefSeq" id="WP_114989882.1">
    <property type="nucleotide sequence ID" value="NZ_JABCUS010000003.1"/>
</dbReference>
<reference evidence="3 4" key="1">
    <citation type="submission" date="2020-04" db="EMBL/GenBank/DDBJ databases">
        <title>Antimicrobial susceptibility and clonality of vaginal-derived multi-drug resistant Mobiluncus isolates in China.</title>
        <authorList>
            <person name="Zhang X."/>
        </authorList>
    </citation>
    <scope>NUCLEOTIDE SEQUENCE [LARGE SCALE GENOMIC DNA]</scope>
    <source>
        <strain evidence="3 4">12</strain>
    </source>
</reference>
<dbReference type="EMBL" id="JABCUS010000003">
    <property type="protein sequence ID" value="NMX02717.1"/>
    <property type="molecule type" value="Genomic_DNA"/>
</dbReference>
<dbReference type="CDD" id="cd10747">
    <property type="entry name" value="DnaJ_C"/>
    <property type="match status" value="1"/>
</dbReference>
<dbReference type="GO" id="GO:0051087">
    <property type="term" value="F:protein-folding chaperone binding"/>
    <property type="evidence" value="ECO:0007669"/>
    <property type="project" value="TreeGrafter"/>
</dbReference>
<evidence type="ECO:0000313" key="3">
    <source>
        <dbReference type="EMBL" id="NMX02717.1"/>
    </source>
</evidence>
<dbReference type="Gene3D" id="1.10.287.110">
    <property type="entry name" value="DnaJ domain"/>
    <property type="match status" value="1"/>
</dbReference>
<gene>
    <name evidence="3" type="ORF">HHJ77_01900</name>
</gene>
<keyword evidence="1" id="KW-0143">Chaperone</keyword>
<proteinExistence type="predicted"/>
<name>A0A378PBB8_9ACTO</name>
<sequence length="379" mass="40017">MGSNDWLDKDYYAVLGVSKGVSDKDLKKAYRKLARQYHPDQNPGNREAEEKFKTIGEAYAVLSDPAQRKKYDALRAMAAGGPRFRAGASRHGTAADFEDAFSAMFTSGFGGGNGGSARYTAGNPDLGDILNMFSNAADAAERSRNSGAGASYPGFGTTFPNTSASSYYGNTARPAGGSGSGNGEGNGGSNRWFSFRAQNGADISASTKLTFKQAYNGATVRLRLREETITVRIPPGVHDGQKIRLRGKGQPGSNGGEPGNLVVTCCVEPHPYLHLDGKDLCFTLPVTFAEAVQGALITVPLPDGSTVKVNVAAGTQSGEEIRIPGCGLKTKSGRGDLRLQIQVAVPRDLSKAAKQAMQAFTEATKNANPRAQLDRLVAL</sequence>
<accession>A0A378PBB8</accession>
<organism evidence="3 4">
    <name type="scientific">Mobiluncus mulieris</name>
    <dbReference type="NCBI Taxonomy" id="2052"/>
    <lineage>
        <taxon>Bacteria</taxon>
        <taxon>Bacillati</taxon>
        <taxon>Actinomycetota</taxon>
        <taxon>Actinomycetes</taxon>
        <taxon>Actinomycetales</taxon>
        <taxon>Actinomycetaceae</taxon>
        <taxon>Mobiluncus</taxon>
    </lineage>
</organism>
<dbReference type="PANTHER" id="PTHR24078">
    <property type="entry name" value="DNAJ HOMOLOG SUBFAMILY C MEMBER"/>
    <property type="match status" value="1"/>
</dbReference>
<dbReference type="PRINTS" id="PR00625">
    <property type="entry name" value="JDOMAIN"/>
</dbReference>
<dbReference type="Proteomes" id="UP000575397">
    <property type="component" value="Unassembled WGS sequence"/>
</dbReference>
<dbReference type="InterPro" id="IPR036869">
    <property type="entry name" value="J_dom_sf"/>
</dbReference>
<dbReference type="SMART" id="SM00271">
    <property type="entry name" value="DnaJ"/>
    <property type="match status" value="1"/>
</dbReference>
<dbReference type="PROSITE" id="PS00636">
    <property type="entry name" value="DNAJ_1"/>
    <property type="match status" value="1"/>
</dbReference>
<dbReference type="PROSITE" id="PS50076">
    <property type="entry name" value="DNAJ_2"/>
    <property type="match status" value="1"/>
</dbReference>
<dbReference type="SUPFAM" id="SSF46565">
    <property type="entry name" value="Chaperone J-domain"/>
    <property type="match status" value="1"/>
</dbReference>
<comment type="caution">
    <text evidence="3">The sequence shown here is derived from an EMBL/GenBank/DDBJ whole genome shotgun (WGS) entry which is preliminary data.</text>
</comment>
<dbReference type="InterPro" id="IPR008971">
    <property type="entry name" value="HSP40/DnaJ_pept-bd"/>
</dbReference>
<dbReference type="SUPFAM" id="SSF49493">
    <property type="entry name" value="HSP40/DnaJ peptide-binding domain"/>
    <property type="match status" value="2"/>
</dbReference>
<dbReference type="Pfam" id="PF01556">
    <property type="entry name" value="DnaJ_C"/>
    <property type="match status" value="1"/>
</dbReference>
<dbReference type="PANTHER" id="PTHR24078:SF553">
    <property type="entry name" value="DNAJ HOMOLOG SUBFAMILY B MEMBER 5"/>
    <property type="match status" value="1"/>
</dbReference>